<dbReference type="Proteomes" id="UP001153334">
    <property type="component" value="Unassembled WGS sequence"/>
</dbReference>
<protein>
    <submittedName>
        <fullName evidence="1">Uncharacterized protein</fullName>
    </submittedName>
</protein>
<reference evidence="1" key="1">
    <citation type="submission" date="2022-11" db="EMBL/GenBank/DDBJ databases">
        <title>Genome Sequence of Nemania bipapillata.</title>
        <authorList>
            <person name="Buettner E."/>
        </authorList>
    </citation>
    <scope>NUCLEOTIDE SEQUENCE</scope>
    <source>
        <strain evidence="1">CP14</strain>
    </source>
</reference>
<comment type="caution">
    <text evidence="1">The sequence shown here is derived from an EMBL/GenBank/DDBJ whole genome shotgun (WGS) entry which is preliminary data.</text>
</comment>
<name>A0ACC2HQH0_9PEZI</name>
<accession>A0ACC2HQH0</accession>
<keyword evidence="2" id="KW-1185">Reference proteome</keyword>
<sequence length="137" mass="14684">MSRLLTTATLVAAVRALALDGKPARATDVVVPDATFHLPEITQAPNVKDLFRRDTGDQTVLIAPDNTCGYVSGRAGAPITCNTAYTCAIVIEESYGRAGCCMGDDCGIRATCYDYQQVYSASVCDDGCLQDTYTLKW</sequence>
<evidence type="ECO:0000313" key="1">
    <source>
        <dbReference type="EMBL" id="KAJ8105013.1"/>
    </source>
</evidence>
<evidence type="ECO:0000313" key="2">
    <source>
        <dbReference type="Proteomes" id="UP001153334"/>
    </source>
</evidence>
<proteinExistence type="predicted"/>
<organism evidence="1 2">
    <name type="scientific">Nemania bipapillata</name>
    <dbReference type="NCBI Taxonomy" id="110536"/>
    <lineage>
        <taxon>Eukaryota</taxon>
        <taxon>Fungi</taxon>
        <taxon>Dikarya</taxon>
        <taxon>Ascomycota</taxon>
        <taxon>Pezizomycotina</taxon>
        <taxon>Sordariomycetes</taxon>
        <taxon>Xylariomycetidae</taxon>
        <taxon>Xylariales</taxon>
        <taxon>Xylariaceae</taxon>
        <taxon>Nemania</taxon>
    </lineage>
</organism>
<gene>
    <name evidence="1" type="ORF">ONZ43_g7594</name>
</gene>
<dbReference type="EMBL" id="JAPESX010003409">
    <property type="protein sequence ID" value="KAJ8105013.1"/>
    <property type="molecule type" value="Genomic_DNA"/>
</dbReference>